<evidence type="ECO:0000313" key="3">
    <source>
        <dbReference type="Proteomes" id="UP000199052"/>
    </source>
</evidence>
<dbReference type="Proteomes" id="UP000199052">
    <property type="component" value="Unassembled WGS sequence"/>
</dbReference>
<gene>
    <name evidence="2" type="ORF">SAMN05421678_12064</name>
</gene>
<keyword evidence="1" id="KW-0812">Transmembrane</keyword>
<feature type="transmembrane region" description="Helical" evidence="1">
    <location>
        <begin position="15"/>
        <end position="39"/>
    </location>
</feature>
<protein>
    <submittedName>
        <fullName evidence="2">Uncharacterized protein</fullName>
    </submittedName>
</protein>
<name>A0A1I3AUV1_9ACTN</name>
<dbReference type="STRING" id="504797.SAMN05421678_12064"/>
<evidence type="ECO:0000313" key="2">
    <source>
        <dbReference type="EMBL" id="SFH53121.1"/>
    </source>
</evidence>
<proteinExistence type="predicted"/>
<accession>A0A1I3AUV1</accession>
<dbReference type="AlphaFoldDB" id="A0A1I3AUV1"/>
<reference evidence="2 3" key="1">
    <citation type="submission" date="2016-10" db="EMBL/GenBank/DDBJ databases">
        <authorList>
            <person name="de Groot N.N."/>
        </authorList>
    </citation>
    <scope>NUCLEOTIDE SEQUENCE [LARGE SCALE GENOMIC DNA]</scope>
    <source>
        <strain evidence="2 3">CPCC 202808</strain>
    </source>
</reference>
<keyword evidence="1" id="KW-0472">Membrane</keyword>
<feature type="transmembrane region" description="Helical" evidence="1">
    <location>
        <begin position="78"/>
        <end position="96"/>
    </location>
</feature>
<evidence type="ECO:0000256" key="1">
    <source>
        <dbReference type="SAM" id="Phobius"/>
    </source>
</evidence>
<feature type="transmembrane region" description="Helical" evidence="1">
    <location>
        <begin position="51"/>
        <end position="72"/>
    </location>
</feature>
<organism evidence="2 3">
    <name type="scientific">Actinopolymorpha cephalotaxi</name>
    <dbReference type="NCBI Taxonomy" id="504797"/>
    <lineage>
        <taxon>Bacteria</taxon>
        <taxon>Bacillati</taxon>
        <taxon>Actinomycetota</taxon>
        <taxon>Actinomycetes</taxon>
        <taxon>Propionibacteriales</taxon>
        <taxon>Actinopolymorphaceae</taxon>
        <taxon>Actinopolymorpha</taxon>
    </lineage>
</organism>
<sequence>MVLTVGRLFVFAGDFFSMVGGLFAFCCVAVAMVGVAIAFVGQVLAVVGDSFTLVGFPVALVVDALPFVGVPFALVGNVVAFVGFAVALVGEVVAFFRGAHPLGPFDESQFLQPTAGLGRESAKVSGPAPFLGVMFTFVRGTPSFVCRAKPARGCFTSTRREKLASLRRSPAQPRGEHTCLSGSLPELQGDSLQPGDLAGFVLPTFCGGHAVDCTPLRGPSDRSDLRSLVDLPGAPRATNRLRFRSGISRMA</sequence>
<dbReference type="EMBL" id="FOOI01000020">
    <property type="protein sequence ID" value="SFH53121.1"/>
    <property type="molecule type" value="Genomic_DNA"/>
</dbReference>
<keyword evidence="1" id="KW-1133">Transmembrane helix</keyword>